<evidence type="ECO:0000259" key="3">
    <source>
        <dbReference type="PROSITE" id="PS50878"/>
    </source>
</evidence>
<name>A0A8S3SU75_MYTED</name>
<gene>
    <name evidence="4" type="ORF">MEDL_35424</name>
</gene>
<dbReference type="SUPFAM" id="SSF56672">
    <property type="entry name" value="DNA/RNA polymerases"/>
    <property type="match status" value="1"/>
</dbReference>
<comment type="caution">
    <text evidence="4">The sequence shown here is derived from an EMBL/GenBank/DDBJ whole genome shotgun (WGS) entry which is preliminary data.</text>
</comment>
<keyword evidence="1" id="KW-0175">Coiled coil</keyword>
<keyword evidence="5" id="KW-1185">Reference proteome</keyword>
<proteinExistence type="predicted"/>
<reference evidence="4" key="1">
    <citation type="submission" date="2021-03" db="EMBL/GenBank/DDBJ databases">
        <authorList>
            <person name="Bekaert M."/>
        </authorList>
    </citation>
    <scope>NUCLEOTIDE SEQUENCE</scope>
</reference>
<dbReference type="CDD" id="cd01650">
    <property type="entry name" value="RT_nLTR_like"/>
    <property type="match status" value="1"/>
</dbReference>
<dbReference type="EMBL" id="CAJPWZ010001721">
    <property type="protein sequence ID" value="CAG2222078.1"/>
    <property type="molecule type" value="Genomic_DNA"/>
</dbReference>
<evidence type="ECO:0000256" key="2">
    <source>
        <dbReference type="SAM" id="MobiDB-lite"/>
    </source>
</evidence>
<feature type="compositionally biased region" description="Low complexity" evidence="2">
    <location>
        <begin position="274"/>
        <end position="293"/>
    </location>
</feature>
<accession>A0A8S3SU75</accession>
<dbReference type="InterPro" id="IPR043502">
    <property type="entry name" value="DNA/RNA_pol_sf"/>
</dbReference>
<dbReference type="Pfam" id="PF00078">
    <property type="entry name" value="RVT_1"/>
    <property type="match status" value="1"/>
</dbReference>
<feature type="compositionally biased region" description="Gly residues" evidence="2">
    <location>
        <begin position="207"/>
        <end position="221"/>
    </location>
</feature>
<feature type="coiled-coil region" evidence="1">
    <location>
        <begin position="371"/>
        <end position="409"/>
    </location>
</feature>
<evidence type="ECO:0000313" key="5">
    <source>
        <dbReference type="Proteomes" id="UP000683360"/>
    </source>
</evidence>
<dbReference type="InterPro" id="IPR000477">
    <property type="entry name" value="RT_dom"/>
</dbReference>
<organism evidence="4 5">
    <name type="scientific">Mytilus edulis</name>
    <name type="common">Blue mussel</name>
    <dbReference type="NCBI Taxonomy" id="6550"/>
    <lineage>
        <taxon>Eukaryota</taxon>
        <taxon>Metazoa</taxon>
        <taxon>Spiralia</taxon>
        <taxon>Lophotrochozoa</taxon>
        <taxon>Mollusca</taxon>
        <taxon>Bivalvia</taxon>
        <taxon>Autobranchia</taxon>
        <taxon>Pteriomorphia</taxon>
        <taxon>Mytilida</taxon>
        <taxon>Mytiloidea</taxon>
        <taxon>Mytilidae</taxon>
        <taxon>Mytilinae</taxon>
        <taxon>Mytilus</taxon>
    </lineage>
</organism>
<dbReference type="PROSITE" id="PS50878">
    <property type="entry name" value="RT_POL"/>
    <property type="match status" value="1"/>
</dbReference>
<dbReference type="PANTHER" id="PTHR47027:SF20">
    <property type="entry name" value="REVERSE TRANSCRIPTASE-LIKE PROTEIN WITH RNA-DIRECTED DNA POLYMERASE DOMAIN"/>
    <property type="match status" value="1"/>
</dbReference>
<protein>
    <recommendedName>
        <fullName evidence="3">Reverse transcriptase domain-containing protein</fullName>
    </recommendedName>
</protein>
<feature type="domain" description="Reverse transcriptase" evidence="3">
    <location>
        <begin position="1"/>
        <end position="140"/>
    </location>
</feature>
<dbReference type="Proteomes" id="UP000683360">
    <property type="component" value="Unassembled WGS sequence"/>
</dbReference>
<feature type="compositionally biased region" description="Gly residues" evidence="2">
    <location>
        <begin position="232"/>
        <end position="242"/>
    </location>
</feature>
<feature type="compositionally biased region" description="Polar residues" evidence="2">
    <location>
        <begin position="294"/>
        <end position="314"/>
    </location>
</feature>
<evidence type="ECO:0000313" key="4">
    <source>
        <dbReference type="EMBL" id="CAG2222078.1"/>
    </source>
</evidence>
<feature type="compositionally biased region" description="Low complexity" evidence="2">
    <location>
        <begin position="315"/>
        <end position="352"/>
    </location>
</feature>
<evidence type="ECO:0000256" key="1">
    <source>
        <dbReference type="SAM" id="Coils"/>
    </source>
</evidence>
<feature type="region of interest" description="Disordered" evidence="2">
    <location>
        <begin position="200"/>
        <end position="248"/>
    </location>
</feature>
<dbReference type="AlphaFoldDB" id="A0A8S3SU75"/>
<sequence>MYDDTTCRIKFQNGLSEEFISNRGVKQGDVLSPLLFNLYINNLVKSLQDANTDPIVIGDTTINSLLFADDIVLLSNSEKGLQTALNVLSDFCKCWKLEVNINKSKVIIFNSNGKTHNNFFKYNNEFLETVKSYCYLGMTLQHTGNLNLCSSLLVEKGRKALFKIKKTIGLNNQCKLLEKLFDSLVVPIALYDDIIKLSSHSRRGGRGGRNQGRGGRGGRGGNRQDDGLRGTRYGGVQKGGRGQRNLRGIKRNMGAKAFQRQLSGVSPLNRQKKSGQQQNQQQNRQGQQRYYSQNSWQQQNRKGQNRQVVPNQSPRQNRIGLQNRQRQQGQGQNQRQNRQIQQGQIPRQSIQQGFYQHDSRRGRGRLQGGVRNNINNNIQNLSKKKTEALKALKKARQTLQKINQQQNQRQQIVGFKRKNSLTTSMTSLNEQPPIKKRRRWRKAAEVDVDDGILTVNVDNTTVERGPRRGGRRLNRQDNLRKQIQALKPSEHISYNMDKQLFSQPSTSLSLSDRFKQEGRKSDHVTIESDMDISEGVTSFDSDHEMIVEMANGAHGNGAFEYKKTNETPETDLNILLAKAVLAACSK</sequence>
<dbReference type="PANTHER" id="PTHR47027">
    <property type="entry name" value="REVERSE TRANSCRIPTASE DOMAIN-CONTAINING PROTEIN"/>
    <property type="match status" value="1"/>
</dbReference>
<feature type="region of interest" description="Disordered" evidence="2">
    <location>
        <begin position="261"/>
        <end position="355"/>
    </location>
</feature>
<dbReference type="OrthoDB" id="6145657at2759"/>